<sequence length="230" mass="25992">MRNQSNNTNKTYYIALGDSFAHGVHNPSNKSSRSYAYTDALYERLKENIPNLEFKRLAKGGLGTRHIITGQLKKATDFMKSHSGLTKLITITTGRNDFVGCSPKHPNVSECLQTKLEKITYNLNNTIIPMLKEAGGESVQYAATTYFNAFPYFNLLDDRLIDVYTGNGFKVADLRHIITNESVCNYSYWCKGHHGHPNKLGSRAIADVIFKLDWVRKMISLREGGVIMFE</sequence>
<proteinExistence type="predicted"/>
<evidence type="ECO:0000313" key="2">
    <source>
        <dbReference type="Proteomes" id="UP000789901"/>
    </source>
</evidence>
<organism evidence="1 2">
    <name type="scientific">Gigaspora margarita</name>
    <dbReference type="NCBI Taxonomy" id="4874"/>
    <lineage>
        <taxon>Eukaryota</taxon>
        <taxon>Fungi</taxon>
        <taxon>Fungi incertae sedis</taxon>
        <taxon>Mucoromycota</taxon>
        <taxon>Glomeromycotina</taxon>
        <taxon>Glomeromycetes</taxon>
        <taxon>Diversisporales</taxon>
        <taxon>Gigasporaceae</taxon>
        <taxon>Gigaspora</taxon>
    </lineage>
</organism>
<evidence type="ECO:0000313" key="1">
    <source>
        <dbReference type="EMBL" id="CAG8827407.1"/>
    </source>
</evidence>
<keyword evidence="2" id="KW-1185">Reference proteome</keyword>
<reference evidence="1 2" key="1">
    <citation type="submission" date="2021-06" db="EMBL/GenBank/DDBJ databases">
        <authorList>
            <person name="Kallberg Y."/>
            <person name="Tangrot J."/>
            <person name="Rosling A."/>
        </authorList>
    </citation>
    <scope>NUCLEOTIDE SEQUENCE [LARGE SCALE GENOMIC DNA]</scope>
    <source>
        <strain evidence="1 2">120-4 pot B 10/14</strain>
    </source>
</reference>
<dbReference type="Proteomes" id="UP000789901">
    <property type="component" value="Unassembled WGS sequence"/>
</dbReference>
<accession>A0ABN7WD42</accession>
<name>A0ABN7WD42_GIGMA</name>
<dbReference type="EMBL" id="CAJVQB010039461">
    <property type="protein sequence ID" value="CAG8827407.1"/>
    <property type="molecule type" value="Genomic_DNA"/>
</dbReference>
<dbReference type="Gene3D" id="3.40.50.1110">
    <property type="entry name" value="SGNH hydrolase"/>
    <property type="match status" value="1"/>
</dbReference>
<dbReference type="InterPro" id="IPR036514">
    <property type="entry name" value="SGNH_hydro_sf"/>
</dbReference>
<feature type="non-terminal residue" evidence="1">
    <location>
        <position position="230"/>
    </location>
</feature>
<protein>
    <submittedName>
        <fullName evidence="1">28994_t:CDS:1</fullName>
    </submittedName>
</protein>
<dbReference type="SUPFAM" id="SSF52266">
    <property type="entry name" value="SGNH hydrolase"/>
    <property type="match status" value="1"/>
</dbReference>
<comment type="caution">
    <text evidence="1">The sequence shown here is derived from an EMBL/GenBank/DDBJ whole genome shotgun (WGS) entry which is preliminary data.</text>
</comment>
<gene>
    <name evidence="1" type="ORF">GMARGA_LOCUS29395</name>
</gene>